<dbReference type="GO" id="GO:0051603">
    <property type="term" value="P:proteolysis involved in protein catabolic process"/>
    <property type="evidence" value="ECO:0007669"/>
    <property type="project" value="TreeGrafter"/>
</dbReference>
<proteinExistence type="predicted"/>
<name>A0A562K584_SPHWJ</name>
<sequence>MTLIDPSRICHARLWKYVMFRVAIISASLLPAAPAPAQEAPPFEVIRALDAEMASIGYRLATANASLCDRQEPGLGLLLHTPDQYARDIRETAIRHFHFDGPVGVEAVISKSPAAAADIREDDTLIGVGQTRFRPTDPQANSNTASLIVATHQIMALPPNGPITLHIRRSGVDQIRRVIPVPACRSRFEVAFGNSFLAQADGELVQISSRFLTDYPQWAPVPIAHELAHNILRHRERLEAKGVSYGLLSGIGRNVRFFRQTELEADILSISLLTNAGYDPKIALLFWQAFGPAHAGSLFRSRTHPSWKTRTGIMARTIAEMGPERSLHPDIIAARDRPIDGKWQDLLKREH</sequence>
<evidence type="ECO:0008006" key="4">
    <source>
        <dbReference type="Google" id="ProtNLM"/>
    </source>
</evidence>
<dbReference type="Proteomes" id="UP000316624">
    <property type="component" value="Unassembled WGS sequence"/>
</dbReference>
<evidence type="ECO:0000313" key="2">
    <source>
        <dbReference type="EMBL" id="TWH90516.1"/>
    </source>
</evidence>
<dbReference type="GO" id="GO:0004222">
    <property type="term" value="F:metalloendopeptidase activity"/>
    <property type="evidence" value="ECO:0007669"/>
    <property type="project" value="TreeGrafter"/>
</dbReference>
<dbReference type="CDD" id="cd07342">
    <property type="entry name" value="M48C_Oma1_like"/>
    <property type="match status" value="1"/>
</dbReference>
<dbReference type="InterPro" id="IPR051156">
    <property type="entry name" value="Mito/Outer_Membr_Metalloprot"/>
</dbReference>
<keyword evidence="1" id="KW-0732">Signal</keyword>
<dbReference type="PANTHER" id="PTHR22726:SF1">
    <property type="entry name" value="METALLOENDOPEPTIDASE OMA1, MITOCHONDRIAL"/>
    <property type="match status" value="1"/>
</dbReference>
<dbReference type="EMBL" id="VLKK01000018">
    <property type="protein sequence ID" value="TWH90516.1"/>
    <property type="molecule type" value="Genomic_DNA"/>
</dbReference>
<dbReference type="Gene3D" id="2.30.42.10">
    <property type="match status" value="1"/>
</dbReference>
<comment type="caution">
    <text evidence="2">The sequence shown here is derived from an EMBL/GenBank/DDBJ whole genome shotgun (WGS) entry which is preliminary data.</text>
</comment>
<dbReference type="GO" id="GO:0016020">
    <property type="term" value="C:membrane"/>
    <property type="evidence" value="ECO:0007669"/>
    <property type="project" value="TreeGrafter"/>
</dbReference>
<dbReference type="RefSeq" id="WP_145075151.1">
    <property type="nucleotide sequence ID" value="NZ_JACIIY010000019.1"/>
</dbReference>
<feature type="signal peptide" evidence="1">
    <location>
        <begin position="1"/>
        <end position="37"/>
    </location>
</feature>
<evidence type="ECO:0000256" key="1">
    <source>
        <dbReference type="SAM" id="SignalP"/>
    </source>
</evidence>
<feature type="chain" id="PRO_5021958113" description="Peptidase M48-like protein" evidence="1">
    <location>
        <begin position="38"/>
        <end position="351"/>
    </location>
</feature>
<protein>
    <recommendedName>
        <fullName evidence="4">Peptidase M48-like protein</fullName>
    </recommendedName>
</protein>
<reference evidence="2 3" key="1">
    <citation type="journal article" date="2015" name="Stand. Genomic Sci.">
        <title>Genomic Encyclopedia of Bacterial and Archaeal Type Strains, Phase III: the genomes of soil and plant-associated and newly described type strains.</title>
        <authorList>
            <person name="Whitman W.B."/>
            <person name="Woyke T."/>
            <person name="Klenk H.P."/>
            <person name="Zhou Y."/>
            <person name="Lilburn T.G."/>
            <person name="Beck B.J."/>
            <person name="De Vos P."/>
            <person name="Vandamme P."/>
            <person name="Eisen J.A."/>
            <person name="Garrity G."/>
            <person name="Hugenholtz P."/>
            <person name="Kyrpides N.C."/>
        </authorList>
    </citation>
    <scope>NUCLEOTIDE SEQUENCE [LARGE SCALE GENOMIC DNA]</scope>
    <source>
        <strain evidence="2 3">CGMCC 1.7748</strain>
    </source>
</reference>
<dbReference type="PANTHER" id="PTHR22726">
    <property type="entry name" value="METALLOENDOPEPTIDASE OMA1"/>
    <property type="match status" value="1"/>
</dbReference>
<dbReference type="InterPro" id="IPR036034">
    <property type="entry name" value="PDZ_sf"/>
</dbReference>
<accession>A0A562K584</accession>
<organism evidence="2 3">
    <name type="scientific">Sphingobium wenxiniae (strain DSM 21828 / CGMCC 1.7748 / JZ-1)</name>
    <dbReference type="NCBI Taxonomy" id="595605"/>
    <lineage>
        <taxon>Bacteria</taxon>
        <taxon>Pseudomonadati</taxon>
        <taxon>Pseudomonadota</taxon>
        <taxon>Alphaproteobacteria</taxon>
        <taxon>Sphingomonadales</taxon>
        <taxon>Sphingomonadaceae</taxon>
        <taxon>Sphingobium</taxon>
    </lineage>
</organism>
<dbReference type="AlphaFoldDB" id="A0A562K584"/>
<keyword evidence="3" id="KW-1185">Reference proteome</keyword>
<evidence type="ECO:0000313" key="3">
    <source>
        <dbReference type="Proteomes" id="UP000316624"/>
    </source>
</evidence>
<dbReference type="SUPFAM" id="SSF50156">
    <property type="entry name" value="PDZ domain-like"/>
    <property type="match status" value="1"/>
</dbReference>
<gene>
    <name evidence="2" type="ORF">IQ35_03340</name>
</gene>